<protein>
    <submittedName>
        <fullName evidence="1">Uncharacterized protein</fullName>
    </submittedName>
</protein>
<accession>A0A806KGK8</accession>
<proteinExistence type="predicted"/>
<sequence>MFAQSLLGQGQRFLLVSLFGQSIKPPFKINLEICIFLYYRYDYGYS</sequence>
<evidence type="ECO:0000313" key="1">
    <source>
        <dbReference type="EMBL" id="AGS52113.1"/>
    </source>
</evidence>
<reference evidence="1" key="1">
    <citation type="submission" date="2012-03" db="EMBL/GenBank/DDBJ databases">
        <title>Functional metagenomics reveals considerable lignocellulase gene clusters in the gut microbiome of a wood-feeding higher termite.</title>
        <authorList>
            <person name="Liu N."/>
        </authorList>
    </citation>
    <scope>NUCLEOTIDE SEQUENCE</scope>
</reference>
<organism evidence="1">
    <name type="scientific">uncultured bacterium contig00029</name>
    <dbReference type="NCBI Taxonomy" id="1181518"/>
    <lineage>
        <taxon>Bacteria</taxon>
        <taxon>environmental samples</taxon>
    </lineage>
</organism>
<name>A0A806KGK8_9BACT</name>
<dbReference type="EMBL" id="JQ844182">
    <property type="protein sequence ID" value="AGS52113.1"/>
    <property type="molecule type" value="Genomic_DNA"/>
</dbReference>
<dbReference type="AlphaFoldDB" id="A0A806KGK8"/>